<evidence type="ECO:0000313" key="2">
    <source>
        <dbReference type="EMBL" id="APW38991.1"/>
    </source>
</evidence>
<proteinExistence type="predicted"/>
<evidence type="ECO:0000313" key="3">
    <source>
        <dbReference type="Proteomes" id="UP000186609"/>
    </source>
</evidence>
<keyword evidence="1" id="KW-1133">Transmembrane helix</keyword>
<feature type="transmembrane region" description="Helical" evidence="1">
    <location>
        <begin position="37"/>
        <end position="61"/>
    </location>
</feature>
<keyword evidence="3" id="KW-1185">Reference proteome</keyword>
<dbReference type="STRING" id="1842727.RD110_18735"/>
<gene>
    <name evidence="2" type="ORF">RD110_18735</name>
</gene>
<organism evidence="2 3">
    <name type="scientific">Rhodoferax koreensis</name>
    <dbReference type="NCBI Taxonomy" id="1842727"/>
    <lineage>
        <taxon>Bacteria</taxon>
        <taxon>Pseudomonadati</taxon>
        <taxon>Pseudomonadota</taxon>
        <taxon>Betaproteobacteria</taxon>
        <taxon>Burkholderiales</taxon>
        <taxon>Comamonadaceae</taxon>
        <taxon>Rhodoferax</taxon>
    </lineage>
</organism>
<protein>
    <submittedName>
        <fullName evidence="2">Uncharacterized protein</fullName>
    </submittedName>
</protein>
<feature type="transmembrane region" description="Helical" evidence="1">
    <location>
        <begin position="73"/>
        <end position="98"/>
    </location>
</feature>
<accession>A0A1P8JZ65</accession>
<dbReference type="KEGG" id="rhy:RD110_18735"/>
<keyword evidence="1" id="KW-0812">Transmembrane</keyword>
<dbReference type="AlphaFoldDB" id="A0A1P8JZ65"/>
<keyword evidence="1" id="KW-0472">Membrane</keyword>
<dbReference type="RefSeq" id="WP_076201026.1">
    <property type="nucleotide sequence ID" value="NZ_CP019236.1"/>
</dbReference>
<reference evidence="2 3" key="1">
    <citation type="submission" date="2017-01" db="EMBL/GenBank/DDBJ databases">
        <authorList>
            <person name="Mah S.A."/>
            <person name="Swanson W.J."/>
            <person name="Moy G.W."/>
            <person name="Vacquier V.D."/>
        </authorList>
    </citation>
    <scope>NUCLEOTIDE SEQUENCE [LARGE SCALE GENOMIC DNA]</scope>
    <source>
        <strain evidence="2 3">DCY110</strain>
    </source>
</reference>
<sequence>MNCPHCNGRGWVPASQPDRLVNLCACRMPKRAWRPPGWAWGLAAFIGLVIANAIVPTVHAAVSATATESDPDWLVWVCCALVAFGAVVAAMMAAAYCAPLDPFEPTPLQQRLLADLEHGNSIPQPDPDRRDGK</sequence>
<dbReference type="Proteomes" id="UP000186609">
    <property type="component" value="Chromosome"/>
</dbReference>
<dbReference type="EMBL" id="CP019236">
    <property type="protein sequence ID" value="APW38991.1"/>
    <property type="molecule type" value="Genomic_DNA"/>
</dbReference>
<evidence type="ECO:0000256" key="1">
    <source>
        <dbReference type="SAM" id="Phobius"/>
    </source>
</evidence>
<name>A0A1P8JZ65_9BURK</name>